<evidence type="ECO:0008006" key="4">
    <source>
        <dbReference type="Google" id="ProtNLM"/>
    </source>
</evidence>
<evidence type="ECO:0000313" key="2">
    <source>
        <dbReference type="EMBL" id="ATY30927.1"/>
    </source>
</evidence>
<organism evidence="2 3">
    <name type="scientific">Sphingomonas psychrotolerans</name>
    <dbReference type="NCBI Taxonomy" id="1327635"/>
    <lineage>
        <taxon>Bacteria</taxon>
        <taxon>Pseudomonadati</taxon>
        <taxon>Pseudomonadota</taxon>
        <taxon>Alphaproteobacteria</taxon>
        <taxon>Sphingomonadales</taxon>
        <taxon>Sphingomonadaceae</taxon>
        <taxon>Sphingomonas</taxon>
    </lineage>
</organism>
<sequence>MARIRRAIPELQETRAMTDCLANLGPDAKPCDPSACYDMPDRTIFHALCNCLDWQGLPIPDCNPRTNNFPIQTFGCKNETTGEVRYISAQQCYRLDNPWTVEPCYCCCRGGYALTAVSAPGGSVQVGDLAVGDQVMTAHGSVDTLDWKPANVAFAAVTPPASTHQGMPPLMVHASFGDGQSLIAHPDQLLMLPSGQLKRADQLVPGTDQLVDPKGQPLLLHGVEAGHYLHSLVHFATDASGPADWNGSLDGHLLDLNGAVAGDYVLQLLAPTGQLDAHLADSQATKTAPADQQVAVSAPAPRLTATVPVAAPPPAGFEGLDQPMITIPRSAVTLFTADQEAAFVAAARTRATTDQTNLVRAQYFIKLFSGFFPDVTIQVDWANNRPNVFAYKQMLSRPSVVVPGGFLRLQPILAEAVAAAMAFGIANRQIPADAGSVAHSIYDGFGVILPQALEDSSLSSTTAAAEAQFTALFALVATPAGTDAVTPTPPPAPTPEPTPTPAPTPTATGPSFDCILQIIDAAISGADLPDCAN</sequence>
<reference evidence="2 3" key="1">
    <citation type="submission" date="2017-11" db="EMBL/GenBank/DDBJ databases">
        <title>Complete genome sequence of Sphingomonas sp. Strain Cra20, a psychrotolerant potential plant growth promoting rhizobacteria.</title>
        <authorList>
            <person name="Luo Y."/>
        </authorList>
    </citation>
    <scope>NUCLEOTIDE SEQUENCE [LARGE SCALE GENOMIC DNA]</scope>
    <source>
        <strain evidence="2 3">Cra20</strain>
    </source>
</reference>
<evidence type="ECO:0000256" key="1">
    <source>
        <dbReference type="SAM" id="MobiDB-lite"/>
    </source>
</evidence>
<feature type="region of interest" description="Disordered" evidence="1">
    <location>
        <begin position="483"/>
        <end position="509"/>
    </location>
</feature>
<dbReference type="KEGG" id="sphc:CVN68_02100"/>
<name>A0A2K8MAQ4_9SPHN</name>
<gene>
    <name evidence="2" type="ORF">CVN68_02100</name>
</gene>
<proteinExistence type="predicted"/>
<dbReference type="AlphaFoldDB" id="A0A2K8MAQ4"/>
<accession>A0A2K8MAQ4</accession>
<protein>
    <recommendedName>
        <fullName evidence="4">Hedgehog/Intein (Hint) domain-containing protein</fullName>
    </recommendedName>
</protein>
<evidence type="ECO:0000313" key="3">
    <source>
        <dbReference type="Proteomes" id="UP000229081"/>
    </source>
</evidence>
<dbReference type="EMBL" id="CP024923">
    <property type="protein sequence ID" value="ATY30927.1"/>
    <property type="molecule type" value="Genomic_DNA"/>
</dbReference>
<feature type="compositionally biased region" description="Pro residues" evidence="1">
    <location>
        <begin position="487"/>
        <end position="504"/>
    </location>
</feature>
<keyword evidence="3" id="KW-1185">Reference proteome</keyword>
<dbReference type="Proteomes" id="UP000229081">
    <property type="component" value="Chromosome"/>
</dbReference>